<feature type="region of interest" description="Disordered" evidence="1">
    <location>
        <begin position="86"/>
        <end position="107"/>
    </location>
</feature>
<dbReference type="Pfam" id="PF13963">
    <property type="entry name" value="Transpos_assoc"/>
    <property type="match status" value="1"/>
</dbReference>
<organism evidence="3">
    <name type="scientific">Oryza sativa</name>
    <name type="common">Rice</name>
    <dbReference type="NCBI Taxonomy" id="4530"/>
    <lineage>
        <taxon>Eukaryota</taxon>
        <taxon>Viridiplantae</taxon>
        <taxon>Streptophyta</taxon>
        <taxon>Embryophyta</taxon>
        <taxon>Tracheophyta</taxon>
        <taxon>Spermatophyta</taxon>
        <taxon>Magnoliopsida</taxon>
        <taxon>Liliopsida</taxon>
        <taxon>Poales</taxon>
        <taxon>Poaceae</taxon>
        <taxon>BOP clade</taxon>
        <taxon>Oryzoideae</taxon>
        <taxon>Oryzeae</taxon>
        <taxon>Oryzinae</taxon>
        <taxon>Oryza</taxon>
    </lineage>
</organism>
<feature type="compositionally biased region" description="Low complexity" evidence="1">
    <location>
        <begin position="86"/>
        <end position="96"/>
    </location>
</feature>
<gene>
    <name evidence="3" type="primary">OSIGBa0097A15.3</name>
</gene>
<evidence type="ECO:0000259" key="2">
    <source>
        <dbReference type="Pfam" id="PF13963"/>
    </source>
</evidence>
<evidence type="ECO:0000256" key="1">
    <source>
        <dbReference type="SAM" id="MobiDB-lite"/>
    </source>
</evidence>
<sequence>MDRSWMYTTSLRRQYKEYRDGVLSFMKAAKEDRIRRNDKYVCCPCSDCRNEILLDNEKEVHAHLIRWGFMERYTCWVKHGEQDLGTDGAAADGSGADNHEEGDEEEHDMFVPSQLGGEMVDVGPDMLQDMLRDVDDPAMNEKDSMKFSRLASRYKRKKSAEEGKKSERGGPAKVVWYLPIIDRFKRIFANPNQAKLVRWHAIERRNDGPRQPGNDIDVFLEPVIDDLEILWKEGVETWDAYGQENFMLQVLLFCTINDYPALGNLSGQTVKGKKACSNCMEHTRSRWLKKSRKMVYMGNRRWLPLRHAFRRKKKIFNGKKELGSAPANLSGDQR</sequence>
<dbReference type="InterPro" id="IPR029480">
    <property type="entry name" value="Transpos_assoc"/>
</dbReference>
<dbReference type="PANTHER" id="PTHR10775">
    <property type="entry name" value="OS08G0208400 PROTEIN"/>
    <property type="match status" value="1"/>
</dbReference>
<proteinExistence type="predicted"/>
<reference evidence="3" key="2">
    <citation type="submission" date="2004-10" db="EMBL/GenBank/DDBJ databases">
        <title>Chromosome-wide comparison between domesticated rice subspecies indica and japonica.</title>
        <authorList>
            <person name="Han B."/>
        </authorList>
    </citation>
    <scope>NUCLEOTIDE SEQUENCE</scope>
</reference>
<dbReference type="InterPro" id="IPR004242">
    <property type="entry name" value="Transposase_21"/>
</dbReference>
<dbReference type="AlphaFoldDB" id="Q01KN3"/>
<dbReference type="EMBL" id="CR855134">
    <property type="protein sequence ID" value="CAH66688.1"/>
    <property type="molecule type" value="Genomic_DNA"/>
</dbReference>
<dbReference type="PANTHER" id="PTHR10775:SF180">
    <property type="entry name" value="TRANSPOSON, EN_SPM-LIKE, TRANSPOSASE-ASSOCIATED DOMAIN PROTEIN-RELATED"/>
    <property type="match status" value="1"/>
</dbReference>
<reference evidence="3" key="1">
    <citation type="journal article" date="2002" name="Nature">
        <title>Sequence and analysis of rice chromosome 4.</title>
        <authorList>
            <person name="Feng Q."/>
            <person name="Zhang Y."/>
            <person name="Hao P."/>
            <person name="Wang S."/>
            <person name="Fu G."/>
            <person name="Huang Y."/>
            <person name="Li Y."/>
            <person name="Zhu J."/>
            <person name="Liu Y."/>
            <person name="Hu X."/>
            <person name="Jia P."/>
            <person name="Zhang Y."/>
            <person name="Zhao Q."/>
            <person name="Ying K."/>
            <person name="Yu S."/>
            <person name="Tang Y."/>
            <person name="Weng Q."/>
            <person name="Zhang L."/>
            <person name="Lu Y."/>
            <person name="Mu J."/>
            <person name="Lu Y."/>
            <person name="Zhang L.S."/>
            <person name="Yu Z."/>
            <person name="Fan D."/>
            <person name="Liu X."/>
            <person name="Lu T."/>
            <person name="Li C."/>
            <person name="Wu Y."/>
            <person name="Sun T."/>
            <person name="Lei H."/>
            <person name="Li T."/>
            <person name="Hu H."/>
            <person name="Guan J."/>
            <person name="Wu M."/>
            <person name="Zhang R."/>
            <person name="Zhou B."/>
            <person name="Chen Z."/>
            <person name="Chen L."/>
            <person name="Jin Z."/>
            <person name="Wang R."/>
            <person name="Yin H."/>
            <person name="Cai Z."/>
            <person name="Ren S."/>
            <person name="Lv G."/>
            <person name="Gu W."/>
            <person name="Zhu G."/>
            <person name="Tu Y."/>
            <person name="Jia J."/>
            <person name="Zhang Y."/>
            <person name="Chen J."/>
            <person name="Kang H."/>
            <person name="Chen X."/>
            <person name="Shao C."/>
            <person name="Sun Y."/>
            <person name="Hu Q."/>
            <person name="Zhang X."/>
            <person name="Zhang W."/>
            <person name="Wang L."/>
            <person name="Ding C."/>
            <person name="Sheng H."/>
            <person name="Gu J."/>
            <person name="Chen S."/>
            <person name="Ni L."/>
            <person name="Zhu F."/>
            <person name="Chen W."/>
            <person name="Lan L."/>
            <person name="Lai Y."/>
            <person name="Cheng Z."/>
            <person name="Gu M."/>
            <person name="Jiang J."/>
            <person name="Li J."/>
            <person name="Hong G."/>
            <person name="Xue Y."/>
            <person name="Han B."/>
        </authorList>
    </citation>
    <scope>NUCLEOTIDE SEQUENCE</scope>
</reference>
<accession>Q01KN3</accession>
<protein>
    <submittedName>
        <fullName evidence="3">OSIGBa0097A15.3 protein</fullName>
    </submittedName>
</protein>
<evidence type="ECO:0000313" key="3">
    <source>
        <dbReference type="EMBL" id="CAH66688.1"/>
    </source>
</evidence>
<name>Q01KN3_ORYSA</name>
<dbReference type="Pfam" id="PF02992">
    <property type="entry name" value="Transposase_21"/>
    <property type="match status" value="1"/>
</dbReference>
<feature type="domain" description="Transposase-associated" evidence="2">
    <location>
        <begin position="3"/>
        <end position="81"/>
    </location>
</feature>